<dbReference type="InterPro" id="IPR028098">
    <property type="entry name" value="Glyco_trans_4-like_N"/>
</dbReference>
<dbReference type="SUPFAM" id="SSF53756">
    <property type="entry name" value="UDP-Glycosyltransferase/glycogen phosphorylase"/>
    <property type="match status" value="1"/>
</dbReference>
<evidence type="ECO:0000256" key="2">
    <source>
        <dbReference type="ARBA" id="ARBA00022679"/>
    </source>
</evidence>
<evidence type="ECO:0000313" key="6">
    <source>
        <dbReference type="Proteomes" id="UP000291189"/>
    </source>
</evidence>
<keyword evidence="6" id="KW-1185">Reference proteome</keyword>
<evidence type="ECO:0000259" key="4">
    <source>
        <dbReference type="Pfam" id="PF13579"/>
    </source>
</evidence>
<dbReference type="AlphaFoldDB" id="A0A4Q5JAI9"/>
<dbReference type="CDD" id="cd03794">
    <property type="entry name" value="GT4_WbuB-like"/>
    <property type="match status" value="1"/>
</dbReference>
<feature type="region of interest" description="Disordered" evidence="3">
    <location>
        <begin position="422"/>
        <end position="441"/>
    </location>
</feature>
<keyword evidence="2 5" id="KW-0808">Transferase</keyword>
<feature type="region of interest" description="Disordered" evidence="3">
    <location>
        <begin position="1"/>
        <end position="21"/>
    </location>
</feature>
<protein>
    <submittedName>
        <fullName evidence="5">Glycosyltransferase WbuB</fullName>
    </submittedName>
</protein>
<name>A0A4Q5JAI9_9ACTN</name>
<dbReference type="PANTHER" id="PTHR45947">
    <property type="entry name" value="SULFOQUINOVOSYL TRANSFERASE SQD2"/>
    <property type="match status" value="1"/>
</dbReference>
<organism evidence="5 6">
    <name type="scientific">Nocardioides iriomotensis</name>
    <dbReference type="NCBI Taxonomy" id="715784"/>
    <lineage>
        <taxon>Bacteria</taxon>
        <taxon>Bacillati</taxon>
        <taxon>Actinomycetota</taxon>
        <taxon>Actinomycetes</taxon>
        <taxon>Propionibacteriales</taxon>
        <taxon>Nocardioidaceae</taxon>
        <taxon>Nocardioides</taxon>
    </lineage>
</organism>
<evidence type="ECO:0000256" key="1">
    <source>
        <dbReference type="ARBA" id="ARBA00022676"/>
    </source>
</evidence>
<evidence type="ECO:0000256" key="3">
    <source>
        <dbReference type="SAM" id="MobiDB-lite"/>
    </source>
</evidence>
<dbReference type="PANTHER" id="PTHR45947:SF3">
    <property type="entry name" value="SULFOQUINOVOSYL TRANSFERASE SQD2"/>
    <property type="match status" value="1"/>
</dbReference>
<dbReference type="Proteomes" id="UP000291189">
    <property type="component" value="Unassembled WGS sequence"/>
</dbReference>
<dbReference type="GO" id="GO:0016758">
    <property type="term" value="F:hexosyltransferase activity"/>
    <property type="evidence" value="ECO:0007669"/>
    <property type="project" value="TreeGrafter"/>
</dbReference>
<dbReference type="InterPro" id="IPR050194">
    <property type="entry name" value="Glycosyltransferase_grp1"/>
</dbReference>
<reference evidence="5 6" key="1">
    <citation type="submission" date="2019-01" db="EMBL/GenBank/DDBJ databases">
        <title>Nocardioides guangzhouensis sp. nov., an actinobacterium isolated from soil.</title>
        <authorList>
            <person name="Fu Y."/>
            <person name="Cai Y."/>
            <person name="Lin Z."/>
            <person name="Chen P."/>
        </authorList>
    </citation>
    <scope>NUCLEOTIDE SEQUENCE [LARGE SCALE GENOMIC DNA]</scope>
    <source>
        <strain evidence="5 6">NBRC 105384</strain>
    </source>
</reference>
<dbReference type="EMBL" id="SDPU01000001">
    <property type="protein sequence ID" value="RYU15633.1"/>
    <property type="molecule type" value="Genomic_DNA"/>
</dbReference>
<proteinExistence type="predicted"/>
<dbReference type="OrthoDB" id="509705at2"/>
<dbReference type="Pfam" id="PF13692">
    <property type="entry name" value="Glyco_trans_1_4"/>
    <property type="match status" value="1"/>
</dbReference>
<feature type="domain" description="Glycosyltransferase subfamily 4-like N-terminal" evidence="4">
    <location>
        <begin position="53"/>
        <end position="227"/>
    </location>
</feature>
<dbReference type="GO" id="GO:1901137">
    <property type="term" value="P:carbohydrate derivative biosynthetic process"/>
    <property type="evidence" value="ECO:0007669"/>
    <property type="project" value="UniProtKB-ARBA"/>
</dbReference>
<dbReference type="Gene3D" id="3.40.50.2000">
    <property type="entry name" value="Glycogen Phosphorylase B"/>
    <property type="match status" value="2"/>
</dbReference>
<sequence>MPASACSATRPPRPYRTGPGRAEVAGLVGPARRRTARRRDWHVAVVVENVAAGVDTRLRKQIDDLTTAGFRVSVVTRRSPDNSRYRGRAEIRLLEYPEPPEPRGAAGFAVEYLVSFGWAAVHLARLRARGRIDVLQLCQPPDVYFPLAWLLRLAGARVVVDQRDLMPELLASRYDGRPPAVLDAALRWLERRTQRVAHHTVTVNEHLRRRLVEAGADPSQVSVVRNGPVHARAERAVPDDALRRGHRHLVCWAGKMGPQDRVDLVLRVADHVVHAMGRTDCGFAILGDGECLDDLRRQATELGLDRWVHFTDWLPEQEVFAHLVTADLGLDTSLQEEVSPVKAMEYMGCGLPVVSFDLPETRAITEGAGALVPAGDEVALARALVALLDDPGRREMLGRAGRERVRDWLSWERQSPEYVRAVGPADGSVSPARPHGTPVGR</sequence>
<evidence type="ECO:0000313" key="5">
    <source>
        <dbReference type="EMBL" id="RYU15633.1"/>
    </source>
</evidence>
<dbReference type="Pfam" id="PF13579">
    <property type="entry name" value="Glyco_trans_4_4"/>
    <property type="match status" value="1"/>
</dbReference>
<accession>A0A4Q5JAI9</accession>
<comment type="caution">
    <text evidence="5">The sequence shown here is derived from an EMBL/GenBank/DDBJ whole genome shotgun (WGS) entry which is preliminary data.</text>
</comment>
<gene>
    <name evidence="5" type="ORF">ETU37_00500</name>
</gene>
<keyword evidence="1" id="KW-0328">Glycosyltransferase</keyword>